<reference evidence="1" key="1">
    <citation type="submission" date="2021-06" db="EMBL/GenBank/DDBJ databases">
        <authorList>
            <person name="Kallberg Y."/>
            <person name="Tangrot J."/>
            <person name="Rosling A."/>
        </authorList>
    </citation>
    <scope>NUCLEOTIDE SEQUENCE</scope>
    <source>
        <strain evidence="1">BR232B</strain>
    </source>
</reference>
<evidence type="ECO:0000313" key="1">
    <source>
        <dbReference type="EMBL" id="CAG8550967.1"/>
    </source>
</evidence>
<evidence type="ECO:0000313" key="2">
    <source>
        <dbReference type="Proteomes" id="UP000789739"/>
    </source>
</evidence>
<comment type="caution">
    <text evidence="1">The sequence shown here is derived from an EMBL/GenBank/DDBJ whole genome shotgun (WGS) entry which is preliminary data.</text>
</comment>
<name>A0A9N9FQQ7_9GLOM</name>
<proteinExistence type="predicted"/>
<dbReference type="Proteomes" id="UP000789739">
    <property type="component" value="Unassembled WGS sequence"/>
</dbReference>
<keyword evidence="2" id="KW-1185">Reference proteome</keyword>
<gene>
    <name evidence="1" type="ORF">PBRASI_LOCUS5087</name>
</gene>
<organism evidence="1 2">
    <name type="scientific">Paraglomus brasilianum</name>
    <dbReference type="NCBI Taxonomy" id="144538"/>
    <lineage>
        <taxon>Eukaryota</taxon>
        <taxon>Fungi</taxon>
        <taxon>Fungi incertae sedis</taxon>
        <taxon>Mucoromycota</taxon>
        <taxon>Glomeromycotina</taxon>
        <taxon>Glomeromycetes</taxon>
        <taxon>Paraglomerales</taxon>
        <taxon>Paraglomeraceae</taxon>
        <taxon>Paraglomus</taxon>
    </lineage>
</organism>
<dbReference type="EMBL" id="CAJVPI010000569">
    <property type="protein sequence ID" value="CAG8550967.1"/>
    <property type="molecule type" value="Genomic_DNA"/>
</dbReference>
<sequence length="75" mass="7853">MKIATATTLPLQQSWILSGLSEIMPGTSNVYHCKSAITTSARPPTIANACSPPSLCSQATRISYLTAKLDGALDS</sequence>
<accession>A0A9N9FQQ7</accession>
<protein>
    <submittedName>
        <fullName evidence="1">4080_t:CDS:1</fullName>
    </submittedName>
</protein>
<dbReference type="AlphaFoldDB" id="A0A9N9FQQ7"/>